<dbReference type="Proteomes" id="UP001163046">
    <property type="component" value="Unassembled WGS sequence"/>
</dbReference>
<dbReference type="Pfam" id="PF08477">
    <property type="entry name" value="Roc"/>
    <property type="match status" value="1"/>
</dbReference>
<gene>
    <name evidence="2" type="ORF">OS493_020711</name>
</gene>
<proteinExistence type="predicted"/>
<keyword evidence="3" id="KW-1185">Reference proteome</keyword>
<dbReference type="OrthoDB" id="6157237at2759"/>
<dbReference type="Gene3D" id="3.40.50.300">
    <property type="entry name" value="P-loop containing nucleotide triphosphate hydrolases"/>
    <property type="match status" value="1"/>
</dbReference>
<dbReference type="InterPro" id="IPR027417">
    <property type="entry name" value="P-loop_NTPase"/>
</dbReference>
<evidence type="ECO:0000313" key="3">
    <source>
        <dbReference type="Proteomes" id="UP001163046"/>
    </source>
</evidence>
<feature type="compositionally biased region" description="Basic and acidic residues" evidence="1">
    <location>
        <begin position="37"/>
        <end position="49"/>
    </location>
</feature>
<sequence length="131" mass="14904">MEVFSHMKQVEENVDHINKSDISSPARKAKLVTKQDSNGERLPDFRSENTPDEPDEIINATSLPDGITKHVHQWLKYVRGGRLESGNTKEESVVTIDLWDFAGQHLYYASHPVFLSSRAVYILAHNLSKPF</sequence>
<organism evidence="2 3">
    <name type="scientific">Desmophyllum pertusum</name>
    <dbReference type="NCBI Taxonomy" id="174260"/>
    <lineage>
        <taxon>Eukaryota</taxon>
        <taxon>Metazoa</taxon>
        <taxon>Cnidaria</taxon>
        <taxon>Anthozoa</taxon>
        <taxon>Hexacorallia</taxon>
        <taxon>Scleractinia</taxon>
        <taxon>Caryophylliina</taxon>
        <taxon>Caryophylliidae</taxon>
        <taxon>Desmophyllum</taxon>
    </lineage>
</organism>
<comment type="caution">
    <text evidence="2">The sequence shown here is derived from an EMBL/GenBank/DDBJ whole genome shotgun (WGS) entry which is preliminary data.</text>
</comment>
<protein>
    <submittedName>
        <fullName evidence="2">Uncharacterized protein</fullName>
    </submittedName>
</protein>
<dbReference type="EMBL" id="MU827314">
    <property type="protein sequence ID" value="KAJ7358873.1"/>
    <property type="molecule type" value="Genomic_DNA"/>
</dbReference>
<name>A0A9X0CJJ5_9CNID</name>
<evidence type="ECO:0000313" key="2">
    <source>
        <dbReference type="EMBL" id="KAJ7358873.1"/>
    </source>
</evidence>
<accession>A0A9X0CJJ5</accession>
<feature type="region of interest" description="Disordered" evidence="1">
    <location>
        <begin position="15"/>
        <end position="55"/>
    </location>
</feature>
<evidence type="ECO:0000256" key="1">
    <source>
        <dbReference type="SAM" id="MobiDB-lite"/>
    </source>
</evidence>
<reference evidence="2" key="1">
    <citation type="submission" date="2023-01" db="EMBL/GenBank/DDBJ databases">
        <title>Genome assembly of the deep-sea coral Lophelia pertusa.</title>
        <authorList>
            <person name="Herrera S."/>
            <person name="Cordes E."/>
        </authorList>
    </citation>
    <scope>NUCLEOTIDE SEQUENCE</scope>
    <source>
        <strain evidence="2">USNM1676648</strain>
        <tissue evidence="2">Polyp</tissue>
    </source>
</reference>
<dbReference type="AlphaFoldDB" id="A0A9X0CJJ5"/>